<feature type="domain" description="Reverse transcriptase" evidence="13">
    <location>
        <begin position="327"/>
        <end position="506"/>
    </location>
</feature>
<dbReference type="FunFam" id="3.10.10.10:FF:000007">
    <property type="entry name" value="Retrovirus-related Pol polyprotein from transposon 17.6-like Protein"/>
    <property type="match status" value="1"/>
</dbReference>
<dbReference type="InterPro" id="IPR001584">
    <property type="entry name" value="Integrase_cat-core"/>
</dbReference>
<dbReference type="GO" id="GO:0003964">
    <property type="term" value="F:RNA-directed DNA polymerase activity"/>
    <property type="evidence" value="ECO:0007669"/>
    <property type="project" value="UniProtKB-KW"/>
</dbReference>
<dbReference type="GO" id="GO:0003723">
    <property type="term" value="F:RNA binding"/>
    <property type="evidence" value="ECO:0007669"/>
    <property type="project" value="UniProtKB-KW"/>
</dbReference>
<dbReference type="PANTHER" id="PTHR37984">
    <property type="entry name" value="PROTEIN CBG26694"/>
    <property type="match status" value="1"/>
</dbReference>
<dbReference type="PROSITE" id="PS00141">
    <property type="entry name" value="ASP_PROTEASE"/>
    <property type="match status" value="1"/>
</dbReference>
<proteinExistence type="predicted"/>
<dbReference type="GO" id="GO:0004190">
    <property type="term" value="F:aspartic-type endopeptidase activity"/>
    <property type="evidence" value="ECO:0007669"/>
    <property type="project" value="InterPro"/>
</dbReference>
<dbReference type="FunFam" id="3.30.420.10:FF:000032">
    <property type="entry name" value="Retrovirus-related Pol polyprotein from transposon 297-like Protein"/>
    <property type="match status" value="1"/>
</dbReference>
<dbReference type="SUPFAM" id="SSF56672">
    <property type="entry name" value="DNA/RNA polymerases"/>
    <property type="match status" value="1"/>
</dbReference>
<keyword evidence="2" id="KW-0808">Transferase</keyword>
<name>A0A819RDF3_9BILA</name>
<dbReference type="GO" id="GO:0006508">
    <property type="term" value="P:proteolysis"/>
    <property type="evidence" value="ECO:0007669"/>
    <property type="project" value="UniProtKB-KW"/>
</dbReference>
<evidence type="ECO:0000256" key="2">
    <source>
        <dbReference type="ARBA" id="ARBA00022679"/>
    </source>
</evidence>
<feature type="compositionally biased region" description="Polar residues" evidence="12">
    <location>
        <begin position="717"/>
        <end position="734"/>
    </location>
</feature>
<dbReference type="CDD" id="cd09274">
    <property type="entry name" value="RNase_HI_RT_Ty3"/>
    <property type="match status" value="1"/>
</dbReference>
<evidence type="ECO:0000256" key="3">
    <source>
        <dbReference type="ARBA" id="ARBA00022695"/>
    </source>
</evidence>
<evidence type="ECO:0000313" key="15">
    <source>
        <dbReference type="EMBL" id="CAF4045569.1"/>
    </source>
</evidence>
<dbReference type="InterPro" id="IPR041588">
    <property type="entry name" value="Integrase_H2C2"/>
</dbReference>
<dbReference type="GO" id="GO:0015074">
    <property type="term" value="P:DNA integration"/>
    <property type="evidence" value="ECO:0007669"/>
    <property type="project" value="UniProtKB-KW"/>
</dbReference>
<evidence type="ECO:0000256" key="11">
    <source>
        <dbReference type="ARBA" id="ARBA00023268"/>
    </source>
</evidence>
<keyword evidence="7" id="KW-0460">Magnesium</keyword>
<dbReference type="FunFam" id="3.30.70.270:FF:000020">
    <property type="entry name" value="Transposon Tf2-6 polyprotein-like Protein"/>
    <property type="match status" value="1"/>
</dbReference>
<evidence type="ECO:0000256" key="6">
    <source>
        <dbReference type="ARBA" id="ARBA00022801"/>
    </source>
</evidence>
<dbReference type="Pfam" id="PF17919">
    <property type="entry name" value="RT_RNaseH_2"/>
    <property type="match status" value="1"/>
</dbReference>
<dbReference type="Gene3D" id="1.10.340.70">
    <property type="match status" value="1"/>
</dbReference>
<feature type="region of interest" description="Disordered" evidence="12">
    <location>
        <begin position="717"/>
        <end position="739"/>
    </location>
</feature>
<comment type="caution">
    <text evidence="15">The sequence shown here is derived from an EMBL/GenBank/DDBJ whole genome shotgun (WGS) entry which is preliminary data.</text>
</comment>
<dbReference type="Gene3D" id="3.30.420.10">
    <property type="entry name" value="Ribonuclease H-like superfamily/Ribonuclease H"/>
    <property type="match status" value="1"/>
</dbReference>
<dbReference type="InterPro" id="IPR001969">
    <property type="entry name" value="Aspartic_peptidase_AS"/>
</dbReference>
<feature type="compositionally biased region" description="Polar residues" evidence="12">
    <location>
        <begin position="1278"/>
        <end position="1289"/>
    </location>
</feature>
<evidence type="ECO:0000256" key="7">
    <source>
        <dbReference type="ARBA" id="ARBA00022842"/>
    </source>
</evidence>
<dbReference type="InterPro" id="IPR041577">
    <property type="entry name" value="RT_RNaseH_2"/>
</dbReference>
<dbReference type="InterPro" id="IPR000477">
    <property type="entry name" value="RT_dom"/>
</dbReference>
<keyword evidence="6" id="KW-0378">Hydrolase</keyword>
<organism evidence="15 16">
    <name type="scientific">Adineta steineri</name>
    <dbReference type="NCBI Taxonomy" id="433720"/>
    <lineage>
        <taxon>Eukaryota</taxon>
        <taxon>Metazoa</taxon>
        <taxon>Spiralia</taxon>
        <taxon>Gnathifera</taxon>
        <taxon>Rotifera</taxon>
        <taxon>Eurotatoria</taxon>
        <taxon>Bdelloidea</taxon>
        <taxon>Adinetida</taxon>
        <taxon>Adinetidae</taxon>
        <taxon>Adineta</taxon>
    </lineage>
</organism>
<keyword evidence="10" id="KW-0695">RNA-directed DNA polymerase</keyword>
<dbReference type="FunFam" id="1.10.340.70:FF:000001">
    <property type="entry name" value="Retrovirus-related Pol polyprotein from transposon gypsy-like Protein"/>
    <property type="match status" value="1"/>
</dbReference>
<dbReference type="Gene3D" id="3.10.10.10">
    <property type="entry name" value="HIV Type 1 Reverse Transcriptase, subunit A, domain 1"/>
    <property type="match status" value="1"/>
</dbReference>
<dbReference type="CDD" id="cd00303">
    <property type="entry name" value="retropepsin_like"/>
    <property type="match status" value="1"/>
</dbReference>
<keyword evidence="1" id="KW-0645">Protease</keyword>
<evidence type="ECO:0000256" key="9">
    <source>
        <dbReference type="ARBA" id="ARBA00022908"/>
    </source>
</evidence>
<feature type="region of interest" description="Disordered" evidence="12">
    <location>
        <begin position="1260"/>
        <end position="1313"/>
    </location>
</feature>
<evidence type="ECO:0000256" key="1">
    <source>
        <dbReference type="ARBA" id="ARBA00022670"/>
    </source>
</evidence>
<dbReference type="Proteomes" id="UP000663844">
    <property type="component" value="Unassembled WGS sequence"/>
</dbReference>
<evidence type="ECO:0000259" key="14">
    <source>
        <dbReference type="PROSITE" id="PS50994"/>
    </source>
</evidence>
<dbReference type="InterPro" id="IPR036397">
    <property type="entry name" value="RNaseH_sf"/>
</dbReference>
<evidence type="ECO:0000256" key="12">
    <source>
        <dbReference type="SAM" id="MobiDB-lite"/>
    </source>
</evidence>
<dbReference type="SUPFAM" id="SSF50630">
    <property type="entry name" value="Acid proteases"/>
    <property type="match status" value="1"/>
</dbReference>
<reference evidence="15" key="1">
    <citation type="submission" date="2021-02" db="EMBL/GenBank/DDBJ databases">
        <authorList>
            <person name="Nowell W R."/>
        </authorList>
    </citation>
    <scope>NUCLEOTIDE SEQUENCE</scope>
</reference>
<dbReference type="Gene3D" id="2.40.70.10">
    <property type="entry name" value="Acid Proteases"/>
    <property type="match status" value="1"/>
</dbReference>
<dbReference type="PANTHER" id="PTHR37984:SF5">
    <property type="entry name" value="PROTEIN NYNRIN-LIKE"/>
    <property type="match status" value="1"/>
</dbReference>
<evidence type="ECO:0000256" key="5">
    <source>
        <dbReference type="ARBA" id="ARBA00022759"/>
    </source>
</evidence>
<dbReference type="SUPFAM" id="SSF53098">
    <property type="entry name" value="Ribonuclease H-like"/>
    <property type="match status" value="1"/>
</dbReference>
<keyword evidence="9" id="KW-0229">DNA integration</keyword>
<feature type="domain" description="Integrase catalytic" evidence="14">
    <location>
        <begin position="915"/>
        <end position="1073"/>
    </location>
</feature>
<dbReference type="Pfam" id="PF00665">
    <property type="entry name" value="rve"/>
    <property type="match status" value="1"/>
</dbReference>
<dbReference type="Pfam" id="PF17921">
    <property type="entry name" value="Integrase_H2C2"/>
    <property type="match status" value="1"/>
</dbReference>
<dbReference type="Gene3D" id="3.10.20.370">
    <property type="match status" value="1"/>
</dbReference>
<dbReference type="Pfam" id="PF00078">
    <property type="entry name" value="RVT_1"/>
    <property type="match status" value="1"/>
</dbReference>
<dbReference type="CDD" id="cd01647">
    <property type="entry name" value="RT_LTR"/>
    <property type="match status" value="1"/>
</dbReference>
<protein>
    <recommendedName>
        <fullName evidence="17">Endonuclease</fullName>
    </recommendedName>
</protein>
<dbReference type="FunFam" id="3.10.20.370:FF:000001">
    <property type="entry name" value="Retrovirus-related Pol polyprotein from transposon 17.6-like protein"/>
    <property type="match status" value="1"/>
</dbReference>
<evidence type="ECO:0008006" key="17">
    <source>
        <dbReference type="Google" id="ProtNLM"/>
    </source>
</evidence>
<dbReference type="Gene3D" id="3.30.70.270">
    <property type="match status" value="2"/>
</dbReference>
<evidence type="ECO:0000259" key="13">
    <source>
        <dbReference type="PROSITE" id="PS50878"/>
    </source>
</evidence>
<accession>A0A819RDF3</accession>
<dbReference type="InterPro" id="IPR050951">
    <property type="entry name" value="Retrovirus_Pol_polyprotein"/>
</dbReference>
<gene>
    <name evidence="15" type="ORF">OXD698_LOCUS32194</name>
</gene>
<dbReference type="PROSITE" id="PS50878">
    <property type="entry name" value="RT_POL"/>
    <property type="match status" value="1"/>
</dbReference>
<keyword evidence="11" id="KW-0511">Multifunctional enzyme</keyword>
<dbReference type="InterPro" id="IPR021109">
    <property type="entry name" value="Peptidase_aspartic_dom_sf"/>
</dbReference>
<evidence type="ECO:0000256" key="8">
    <source>
        <dbReference type="ARBA" id="ARBA00022884"/>
    </source>
</evidence>
<dbReference type="InterPro" id="IPR043502">
    <property type="entry name" value="DNA/RNA_pol_sf"/>
</dbReference>
<dbReference type="PROSITE" id="PS50994">
    <property type="entry name" value="INTEGRASE"/>
    <property type="match status" value="1"/>
</dbReference>
<evidence type="ECO:0000256" key="4">
    <source>
        <dbReference type="ARBA" id="ARBA00022722"/>
    </source>
</evidence>
<dbReference type="InterPro" id="IPR043128">
    <property type="entry name" value="Rev_trsase/Diguanyl_cyclase"/>
</dbReference>
<keyword evidence="8" id="KW-0694">RNA-binding</keyword>
<sequence length="1522" mass="174802">MNYQTNPLTMNGTIANQPTEILIDSGASLTLINSNLFFQLPHSIRRYAQYPKVNLQLHLADKSCLQVHKIIQLPISIANRTIRHTVHVVPYLWRSCIIGNDFIQKHNLQIDGGRQLVYFRDAIGQKVSLTNLVLEQKEEEEYTLSANEFIKIPSYHTSYVQVQPVKTVVSTDNEIPDFEVSSIQQTPYVANGIIKPQKIMHIQVANLTKKMIMVHPGQKLATMTRLNKAQLNAINQLDEKPKQITSFNTTNETALDLSVTNLSQHQKDNLQKLVQSFSDIFRKQNGRTKMIQHQIKLIPESKPCNSPPYRYSPAKRQVIEENIQEMKEEGIIEPSKSPWASPVVLAPKKDGTIRFCVDYRKLNAMTTRDAYPIPRIDDTLDSLQEAKFVSTLDLRSGYWQVEMDEEAKEKTAFVTHKGLYEFNVMPYGLTNAPATFQRLMDIVLAGLKWQCCLVYIDDIVIYSPTFEQHLIDLKNVFLALREANLTLKASKCCFCRKEMKYLGHIVTQDGIKPDPTLTKAVSDFPQPKTIKDVQSFLGLSGYYRRFIKNYSKIAEPLVKQLRQLKERNYHLNWTKECTAAFETLKEKLTNAPIMSTPNFNQSFILELDACEYGLGAVLAQEYNKQKFVIAYASRTLSSAERNYGATEREALAIVWATQHFRPYLDGFKVLIRSDCKALQWLKNAKDISGRLARWAMKLSAFQIESIQYRPGTANANADSLSRNPIATTSTNSMEGSMPEVNESNEKAMRQEINNINSLNSYEISTIDTLINLWENTNILEDIKKEQQADSKLNPIVQQIKANPSPDFNDKKQPFVLINDILYKIKNSNRHYNQRILGNKHLLVIPKSMQHKLLQWAHDHPTAGHAGQQKTLFRLSTRVYWDSLRKDIYNYVAACNECQKFKYNNTPTATPIQLHEVFEPWHTIGIDLMGPFPATSRQKRFLLVIVDYFTRWVEIFPMNLTTSSAIAEILINEVFSRYGLPKYILSDNGPQFISNIFNAFCQLFTIQRKFTANYHPQTNMTERVNRTLKPLIAIFAQQHPHSWDKELYKLAFAIRTSVNETTGDTPAFLMFGRDPRIPLDLLIGDPYQDSPSNTIDQIQIQEYRTNLINNIRTAFNYVREHSEIEKLNQKMQYDRHTTQREFAEGDLVWVATISPQIGNNSLRRKLQPLYDGPCRIIEQLNPSTFTICRISDGVNLGATNINRLKTYFEPIPDSQSSLISEDNQNVEPEIINESNMDDEILRTSDQDFDTDQNDSDLEEIQMTIDQPNSKRKLIDESDSSSTEAQITTDQPRLRTPSSRKRQRPARYRDSKTQDAVQNAYYGQDAVSLFTCYVWHSGGDGQSFVYVSSDLSHDKYCVNAALNDLFKRLNQQFRDLQQIHIFSDGAGQQFKQKFLFRNLCRLSQKYKVDLYWHYFATSHGKGVVDAVGGSLKRVVFRGIMGGRRCTSAKDFVEIARSKTDTIIVIELTQDYIAESKLQVEQLFLSIKSVPETKKIHSVKAINDKSIEYKYYSSSSTKKIYQFAI</sequence>
<dbReference type="GO" id="GO:0004519">
    <property type="term" value="F:endonuclease activity"/>
    <property type="evidence" value="ECO:0007669"/>
    <property type="project" value="UniProtKB-KW"/>
</dbReference>
<keyword evidence="3" id="KW-0548">Nucleotidyltransferase</keyword>
<keyword evidence="5" id="KW-0255">Endonuclease</keyword>
<dbReference type="EMBL" id="CAJOAZ010004133">
    <property type="protein sequence ID" value="CAF4045569.1"/>
    <property type="molecule type" value="Genomic_DNA"/>
</dbReference>
<dbReference type="InterPro" id="IPR012337">
    <property type="entry name" value="RNaseH-like_sf"/>
</dbReference>
<evidence type="ECO:0000313" key="16">
    <source>
        <dbReference type="Proteomes" id="UP000663844"/>
    </source>
</evidence>
<keyword evidence="4" id="KW-0540">Nuclease</keyword>
<evidence type="ECO:0000256" key="10">
    <source>
        <dbReference type="ARBA" id="ARBA00022918"/>
    </source>
</evidence>